<keyword evidence="2 4" id="KW-0378">Hydrolase</keyword>
<dbReference type="InterPro" id="IPR023214">
    <property type="entry name" value="HAD_sf"/>
</dbReference>
<dbReference type="GO" id="GO:0044281">
    <property type="term" value="P:small molecule metabolic process"/>
    <property type="evidence" value="ECO:0007669"/>
    <property type="project" value="UniProtKB-ARBA"/>
</dbReference>
<dbReference type="Gene3D" id="1.10.150.520">
    <property type="match status" value="1"/>
</dbReference>
<proteinExistence type="predicted"/>
<accession>A0A3A8G5K8</accession>
<dbReference type="EMBL" id="RAXZ01000019">
    <property type="protein sequence ID" value="RKG50510.1"/>
    <property type="molecule type" value="Genomic_DNA"/>
</dbReference>
<dbReference type="RefSeq" id="WP_120367899.1">
    <property type="nucleotide sequence ID" value="NZ_RAXZ01000019.1"/>
</dbReference>
<dbReference type="InterPro" id="IPR051400">
    <property type="entry name" value="HAD-like_hydrolase"/>
</dbReference>
<evidence type="ECO:0000313" key="5">
    <source>
        <dbReference type="Proteomes" id="UP000281084"/>
    </source>
</evidence>
<dbReference type="SFLD" id="SFLDG01129">
    <property type="entry name" value="C1.5:_HAD__Beta-PGM__Phosphata"/>
    <property type="match status" value="1"/>
</dbReference>
<comment type="caution">
    <text evidence="4">The sequence shown here is derived from an EMBL/GenBank/DDBJ whole genome shotgun (WGS) entry which is preliminary data.</text>
</comment>
<evidence type="ECO:0000313" key="4">
    <source>
        <dbReference type="EMBL" id="RKG50510.1"/>
    </source>
</evidence>
<dbReference type="GO" id="GO:0016787">
    <property type="term" value="F:hydrolase activity"/>
    <property type="evidence" value="ECO:0007669"/>
    <property type="project" value="UniProtKB-KW"/>
</dbReference>
<protein>
    <submittedName>
        <fullName evidence="4">HAD family hydrolase</fullName>
    </submittedName>
</protein>
<dbReference type="PANTHER" id="PTHR46470">
    <property type="entry name" value="N-ACYLNEURAMINATE-9-PHOSPHATASE"/>
    <property type="match status" value="1"/>
</dbReference>
<dbReference type="Gene3D" id="3.40.50.1000">
    <property type="entry name" value="HAD superfamily/HAD-like"/>
    <property type="match status" value="1"/>
</dbReference>
<dbReference type="SFLD" id="SFLDS00003">
    <property type="entry name" value="Haloacid_Dehalogenase"/>
    <property type="match status" value="1"/>
</dbReference>
<gene>
    <name evidence="4" type="ORF">D7V64_12540</name>
</gene>
<dbReference type="Pfam" id="PF00702">
    <property type="entry name" value="Hydrolase"/>
    <property type="match status" value="1"/>
</dbReference>
<dbReference type="AlphaFoldDB" id="A0A3A8G5K8"/>
<evidence type="ECO:0000256" key="1">
    <source>
        <dbReference type="ARBA" id="ARBA00001946"/>
    </source>
</evidence>
<dbReference type="InterPro" id="IPR036412">
    <property type="entry name" value="HAD-like_sf"/>
</dbReference>
<comment type="cofactor">
    <cofactor evidence="1">
        <name>Mg(2+)</name>
        <dbReference type="ChEBI" id="CHEBI:18420"/>
    </cofactor>
</comment>
<dbReference type="PRINTS" id="PR00413">
    <property type="entry name" value="HADHALOGNASE"/>
</dbReference>
<name>A0A3A8G5K8_9GAMM</name>
<dbReference type="InterPro" id="IPR006439">
    <property type="entry name" value="HAD-SF_hydro_IA"/>
</dbReference>
<organism evidence="4 5">
    <name type="scientific">Acinetobacter cumulans</name>
    <dbReference type="NCBI Taxonomy" id="2136182"/>
    <lineage>
        <taxon>Bacteria</taxon>
        <taxon>Pseudomonadati</taxon>
        <taxon>Pseudomonadota</taxon>
        <taxon>Gammaproteobacteria</taxon>
        <taxon>Moraxellales</taxon>
        <taxon>Moraxellaceae</taxon>
        <taxon>Acinetobacter</taxon>
    </lineage>
</organism>
<dbReference type="NCBIfam" id="TIGR01549">
    <property type="entry name" value="HAD-SF-IA-v1"/>
    <property type="match status" value="1"/>
</dbReference>
<keyword evidence="3" id="KW-0460">Magnesium</keyword>
<sequence length="235" mass="26165">MSIRAVIFDLDNTLTHRDLSIVAYSKFLAQHYAHHLIAPDLAQIKHIINSIDRGGYPIAADLTHASIGASVAYALQQQLIWRQPVDFDELTQCWFRFFGAHAVAMPGAHELLSQLKAQGFQLAVVSNGGHATRLNILKGLGFEAYFDVIVSSELAGVAKPNIQIFNYTREQLGLEAKQCLFIGDHPINDVFGAEQAGMQAILLEGFHDDVNRVATERRIQNLAQVWQYLEPLFLA</sequence>
<evidence type="ECO:0000256" key="2">
    <source>
        <dbReference type="ARBA" id="ARBA00022801"/>
    </source>
</evidence>
<reference evidence="4 5" key="1">
    <citation type="submission" date="2018-09" db="EMBL/GenBank/DDBJ databases">
        <title>The draft genome of Acinetobacter spp. strains.</title>
        <authorList>
            <person name="Qin J."/>
            <person name="Feng Y."/>
            <person name="Zong Z."/>
        </authorList>
    </citation>
    <scope>NUCLEOTIDE SEQUENCE [LARGE SCALE GENOMIC DNA]</scope>
    <source>
        <strain evidence="4 5">WCHAc060002</strain>
    </source>
</reference>
<evidence type="ECO:0000256" key="3">
    <source>
        <dbReference type="ARBA" id="ARBA00022842"/>
    </source>
</evidence>
<dbReference type="Proteomes" id="UP000281084">
    <property type="component" value="Unassembled WGS sequence"/>
</dbReference>
<dbReference type="SUPFAM" id="SSF56784">
    <property type="entry name" value="HAD-like"/>
    <property type="match status" value="1"/>
</dbReference>
<dbReference type="NCBIfam" id="TIGR01509">
    <property type="entry name" value="HAD-SF-IA-v3"/>
    <property type="match status" value="1"/>
</dbReference>